<dbReference type="EMBL" id="QJKJ01005233">
    <property type="protein sequence ID" value="RDX90994.1"/>
    <property type="molecule type" value="Genomic_DNA"/>
</dbReference>
<name>A0A371GKD1_MUCPR</name>
<protein>
    <submittedName>
        <fullName evidence="1">Uncharacterized protein</fullName>
    </submittedName>
</protein>
<comment type="caution">
    <text evidence="1">The sequence shown here is derived from an EMBL/GenBank/DDBJ whole genome shotgun (WGS) entry which is preliminary data.</text>
</comment>
<gene>
    <name evidence="1" type="ORF">CR513_27085</name>
</gene>
<proteinExistence type="predicted"/>
<accession>A0A371GKD1</accession>
<keyword evidence="2" id="KW-1185">Reference proteome</keyword>
<feature type="non-terminal residue" evidence="1">
    <location>
        <position position="114"/>
    </location>
</feature>
<feature type="non-terminal residue" evidence="1">
    <location>
        <position position="1"/>
    </location>
</feature>
<reference evidence="1" key="1">
    <citation type="submission" date="2018-05" db="EMBL/GenBank/DDBJ databases">
        <title>Draft genome of Mucuna pruriens seed.</title>
        <authorList>
            <person name="Nnadi N.E."/>
            <person name="Vos R."/>
            <person name="Hasami M.H."/>
            <person name="Devisetty U.K."/>
            <person name="Aguiy J.C."/>
        </authorList>
    </citation>
    <scope>NUCLEOTIDE SEQUENCE [LARGE SCALE GENOMIC DNA]</scope>
    <source>
        <strain evidence="1">JCA_2017</strain>
    </source>
</reference>
<dbReference type="OrthoDB" id="1637540at2759"/>
<organism evidence="1 2">
    <name type="scientific">Mucuna pruriens</name>
    <name type="common">Velvet bean</name>
    <name type="synonym">Dolichos pruriens</name>
    <dbReference type="NCBI Taxonomy" id="157652"/>
    <lineage>
        <taxon>Eukaryota</taxon>
        <taxon>Viridiplantae</taxon>
        <taxon>Streptophyta</taxon>
        <taxon>Embryophyta</taxon>
        <taxon>Tracheophyta</taxon>
        <taxon>Spermatophyta</taxon>
        <taxon>Magnoliopsida</taxon>
        <taxon>eudicotyledons</taxon>
        <taxon>Gunneridae</taxon>
        <taxon>Pentapetalae</taxon>
        <taxon>rosids</taxon>
        <taxon>fabids</taxon>
        <taxon>Fabales</taxon>
        <taxon>Fabaceae</taxon>
        <taxon>Papilionoideae</taxon>
        <taxon>50 kb inversion clade</taxon>
        <taxon>NPAAA clade</taxon>
        <taxon>indigoferoid/millettioid clade</taxon>
        <taxon>Phaseoleae</taxon>
        <taxon>Mucuna</taxon>
    </lineage>
</organism>
<dbReference type="Proteomes" id="UP000257109">
    <property type="component" value="Unassembled WGS sequence"/>
</dbReference>
<dbReference type="AlphaFoldDB" id="A0A371GKD1"/>
<evidence type="ECO:0000313" key="1">
    <source>
        <dbReference type="EMBL" id="RDX90994.1"/>
    </source>
</evidence>
<sequence length="114" mass="13185">VRDQVSQTPSRLSYSWPKPDRFPVSRDRIAESRSTLVSPRPTRKVRPHSFNEGDLVLRKMLPNARDQRGKWAPNYEGPYEVKRAFSKRALVLADSKGQKLKHPINADVVKLFYP</sequence>
<evidence type="ECO:0000313" key="2">
    <source>
        <dbReference type="Proteomes" id="UP000257109"/>
    </source>
</evidence>